<accession>A0A9P8UM42</accession>
<keyword evidence="3" id="KW-1185">Reference proteome</keyword>
<protein>
    <submittedName>
        <fullName evidence="2">Uncharacterized protein</fullName>
    </submittedName>
</protein>
<reference evidence="2" key="1">
    <citation type="journal article" date="2021" name="Nat. Commun.">
        <title>Genetic determinants of endophytism in the Arabidopsis root mycobiome.</title>
        <authorList>
            <person name="Mesny F."/>
            <person name="Miyauchi S."/>
            <person name="Thiergart T."/>
            <person name="Pickel B."/>
            <person name="Atanasova L."/>
            <person name="Karlsson M."/>
            <person name="Huettel B."/>
            <person name="Barry K.W."/>
            <person name="Haridas S."/>
            <person name="Chen C."/>
            <person name="Bauer D."/>
            <person name="Andreopoulos W."/>
            <person name="Pangilinan J."/>
            <person name="LaButti K."/>
            <person name="Riley R."/>
            <person name="Lipzen A."/>
            <person name="Clum A."/>
            <person name="Drula E."/>
            <person name="Henrissat B."/>
            <person name="Kohler A."/>
            <person name="Grigoriev I.V."/>
            <person name="Martin F.M."/>
            <person name="Hacquard S."/>
        </authorList>
    </citation>
    <scope>NUCLEOTIDE SEQUENCE</scope>
    <source>
        <strain evidence="2">MPI-SDFR-AT-0073</strain>
    </source>
</reference>
<keyword evidence="1" id="KW-0472">Membrane</keyword>
<evidence type="ECO:0000313" key="2">
    <source>
        <dbReference type="EMBL" id="KAH6654586.1"/>
    </source>
</evidence>
<proteinExistence type="predicted"/>
<dbReference type="Proteomes" id="UP000758603">
    <property type="component" value="Unassembled WGS sequence"/>
</dbReference>
<keyword evidence="1" id="KW-1133">Transmembrane helix</keyword>
<feature type="transmembrane region" description="Helical" evidence="1">
    <location>
        <begin position="201"/>
        <end position="222"/>
    </location>
</feature>
<keyword evidence="1" id="KW-0812">Transmembrane</keyword>
<sequence>MAVPLPIQYLDFPDRFFIRSFAVSGRSRMDSCRNAFIARKQSRSDIPPWSSSLLRCSPWAAGWRSSFGRGRVRGRDDNLDAEPAWRLYFVVDVVVIVSVTAASGLAGLLAAEPAAVFAARLARRRASAFSRATCSSGVRPILRAVTRHGSVAGTAVPSGLIAVEPLFIFPPSFPSETCLVVIRVLVVVLLVSKLIVSRFSIIVGAADGLLFGVTVVVVVLFSKCETVASIRRFRVFNGFERSRLANNGLCSQRVFI</sequence>
<dbReference type="AlphaFoldDB" id="A0A9P8UM42"/>
<comment type="caution">
    <text evidence="2">The sequence shown here is derived from an EMBL/GenBank/DDBJ whole genome shotgun (WGS) entry which is preliminary data.</text>
</comment>
<evidence type="ECO:0000256" key="1">
    <source>
        <dbReference type="SAM" id="Phobius"/>
    </source>
</evidence>
<organism evidence="2 3">
    <name type="scientific">Truncatella angustata</name>
    <dbReference type="NCBI Taxonomy" id="152316"/>
    <lineage>
        <taxon>Eukaryota</taxon>
        <taxon>Fungi</taxon>
        <taxon>Dikarya</taxon>
        <taxon>Ascomycota</taxon>
        <taxon>Pezizomycotina</taxon>
        <taxon>Sordariomycetes</taxon>
        <taxon>Xylariomycetidae</taxon>
        <taxon>Amphisphaeriales</taxon>
        <taxon>Sporocadaceae</taxon>
        <taxon>Truncatella</taxon>
    </lineage>
</organism>
<dbReference type="GeneID" id="70131712"/>
<dbReference type="RefSeq" id="XP_045958856.1">
    <property type="nucleotide sequence ID" value="XM_046102820.1"/>
</dbReference>
<evidence type="ECO:0000313" key="3">
    <source>
        <dbReference type="Proteomes" id="UP000758603"/>
    </source>
</evidence>
<dbReference type="EMBL" id="JAGPXC010000004">
    <property type="protein sequence ID" value="KAH6654586.1"/>
    <property type="molecule type" value="Genomic_DNA"/>
</dbReference>
<gene>
    <name evidence="2" type="ORF">BKA67DRAFT_565644</name>
</gene>
<name>A0A9P8UM42_9PEZI</name>